<comment type="cofactor">
    <cofactor evidence="4">
        <name>(R)-lipoate</name>
        <dbReference type="ChEBI" id="CHEBI:83088"/>
    </cofactor>
</comment>
<keyword evidence="3" id="KW-0809">Transit peptide</keyword>
<keyword evidence="4" id="KW-0012">Acyltransferase</keyword>
<feature type="compositionally biased region" description="Polar residues" evidence="5">
    <location>
        <begin position="109"/>
        <end position="125"/>
    </location>
</feature>
<feature type="region of interest" description="Disordered" evidence="5">
    <location>
        <begin position="339"/>
        <end position="359"/>
    </location>
</feature>
<gene>
    <name evidence="8" type="ORF">g.37614</name>
</gene>
<dbReference type="InterPro" id="IPR011053">
    <property type="entry name" value="Single_hybrid_motif"/>
</dbReference>
<feature type="domain" description="Lipoyl-binding" evidence="6">
    <location>
        <begin position="242"/>
        <end position="318"/>
    </location>
</feature>
<dbReference type="AlphaFoldDB" id="A0A1B6GAB5"/>
<keyword evidence="4" id="KW-0808">Transferase</keyword>
<feature type="domain" description="Lipoyl-binding" evidence="6">
    <location>
        <begin position="130"/>
        <end position="206"/>
    </location>
</feature>
<dbReference type="InterPro" id="IPR036625">
    <property type="entry name" value="E3-bd_dom_sf"/>
</dbReference>
<feature type="region of interest" description="Disordered" evidence="5">
    <location>
        <begin position="98"/>
        <end position="139"/>
    </location>
</feature>
<dbReference type="EC" id="2.3.1.-" evidence="4"/>
<dbReference type="InterPro" id="IPR023213">
    <property type="entry name" value="CAT-like_dom_sf"/>
</dbReference>
<name>A0A1B6GAB5_9HEMI</name>
<reference evidence="8" key="1">
    <citation type="submission" date="2015-11" db="EMBL/GenBank/DDBJ databases">
        <title>De novo transcriptome assembly of four potential Pierce s Disease insect vectors from Arizona vineyards.</title>
        <authorList>
            <person name="Tassone E.E."/>
        </authorList>
    </citation>
    <scope>NUCLEOTIDE SEQUENCE</scope>
</reference>
<organism evidence="8">
    <name type="scientific">Cuerna arida</name>
    <dbReference type="NCBI Taxonomy" id="1464854"/>
    <lineage>
        <taxon>Eukaryota</taxon>
        <taxon>Metazoa</taxon>
        <taxon>Ecdysozoa</taxon>
        <taxon>Arthropoda</taxon>
        <taxon>Hexapoda</taxon>
        <taxon>Insecta</taxon>
        <taxon>Pterygota</taxon>
        <taxon>Neoptera</taxon>
        <taxon>Paraneoptera</taxon>
        <taxon>Hemiptera</taxon>
        <taxon>Auchenorrhyncha</taxon>
        <taxon>Membracoidea</taxon>
        <taxon>Cicadellidae</taxon>
        <taxon>Cicadellinae</taxon>
        <taxon>Proconiini</taxon>
        <taxon>Cuerna</taxon>
    </lineage>
</organism>
<evidence type="ECO:0000259" key="6">
    <source>
        <dbReference type="PROSITE" id="PS50968"/>
    </source>
</evidence>
<dbReference type="PROSITE" id="PS00189">
    <property type="entry name" value="LIPOYL"/>
    <property type="match status" value="3"/>
</dbReference>
<dbReference type="InterPro" id="IPR001078">
    <property type="entry name" value="2-oxoacid_DH_actylTfrase"/>
</dbReference>
<dbReference type="InterPro" id="IPR000089">
    <property type="entry name" value="Biotin_lipoyl"/>
</dbReference>
<dbReference type="PROSITE" id="PS50968">
    <property type="entry name" value="BIOTINYL_LIPOYL"/>
    <property type="match status" value="3"/>
</dbReference>
<dbReference type="EMBL" id="GECZ01010398">
    <property type="protein sequence ID" value="JAS59371.1"/>
    <property type="molecule type" value="Transcribed_RNA"/>
</dbReference>
<dbReference type="PROSITE" id="PS51826">
    <property type="entry name" value="PSBD"/>
    <property type="match status" value="1"/>
</dbReference>
<dbReference type="Gene3D" id="2.40.50.100">
    <property type="match status" value="3"/>
</dbReference>
<evidence type="ECO:0000256" key="4">
    <source>
        <dbReference type="RuleBase" id="RU003423"/>
    </source>
</evidence>
<dbReference type="InterPro" id="IPR004167">
    <property type="entry name" value="PSBD"/>
</dbReference>
<dbReference type="SUPFAM" id="SSF51230">
    <property type="entry name" value="Single hybrid motif"/>
    <property type="match status" value="3"/>
</dbReference>
<dbReference type="Gene3D" id="3.30.559.10">
    <property type="entry name" value="Chloramphenicol acetyltransferase-like domain"/>
    <property type="match status" value="1"/>
</dbReference>
<dbReference type="Pfam" id="PF00198">
    <property type="entry name" value="2-oxoacid_dh"/>
    <property type="match status" value="1"/>
</dbReference>
<dbReference type="InterPro" id="IPR045257">
    <property type="entry name" value="E2/Pdx1"/>
</dbReference>
<dbReference type="FunFam" id="2.40.50.100:FF:000010">
    <property type="entry name" value="Acetyltransferase component of pyruvate dehydrogenase complex"/>
    <property type="match status" value="3"/>
</dbReference>
<evidence type="ECO:0000256" key="1">
    <source>
        <dbReference type="ARBA" id="ARBA00007317"/>
    </source>
</evidence>
<feature type="domain" description="Lipoyl-binding" evidence="6">
    <location>
        <begin position="15"/>
        <end position="91"/>
    </location>
</feature>
<evidence type="ECO:0000256" key="5">
    <source>
        <dbReference type="SAM" id="MobiDB-lite"/>
    </source>
</evidence>
<sequence>RLTWFHTSSVFNVVGQEVKMPSLSPTMTEGKIVKWLKKEGDALTPGDVLCEIQTDKAVMSFETEEEGILAKILVPENSPDIKVGTLIALTVSDGEDWKTVEAPGGGGSDSSTPASAEIQPTTVSGGSVPGQEVKMPSLSPTMTEGTIVSWLKKEGDKVSPGDVLCEIQTDKAVMSFETEEEGILAKILVPSGTKDVKVGTLIALLVAEGEDWKDVAVPGVVGTTTPAPAVVQPTFSGGSVPGQEVKMPSLSPTMTEGTIVSWTKNEGDKIAPGDVLCEIQTDKAVMSFETEEEGVLAKILVPSGTKDVKVGSLIALIVGEGEDWKDVAIPVAGAAPVSTPAAATPPPVTTKTATPSHEPHNYGPAVLRLLEQYQLLAGQVTPTGRNKKLLKGDVLKYIADNNLQPKPPKPVPPPGQQVPVAGAVVAPSAAETPLPPSKPRTGYTDHELSNMRKTIAKRLTMSKTEIPHAYSQVEAQIDSLLGLRKQLAQVGIKVSLNDFVIKAVALALRQCPYMNTLYINNQAVPHPTVDISIAVATDAGLITPIIKSADLKSVDQISAEVRELANKARQGKLQLHEFQGGSFTISNLGMFGIAEFSAIINPPQCGILAVGGGRSTFTGDWKAVTLMTSTLSYDGRAVAEDEVAEFMAVLQGYLENPAALMMPSEAKLRVAPAQA</sequence>
<dbReference type="PANTHER" id="PTHR23151:SF90">
    <property type="entry name" value="DIHYDROLIPOYLLYSINE-RESIDUE ACETYLTRANSFERASE COMPONENT OF PYRUVATE DEHYDROGENASE COMPLEX, MITOCHONDRIAL-RELATED"/>
    <property type="match status" value="1"/>
</dbReference>
<dbReference type="Pfam" id="PF00364">
    <property type="entry name" value="Biotin_lipoyl"/>
    <property type="match status" value="3"/>
</dbReference>
<dbReference type="PANTHER" id="PTHR23151">
    <property type="entry name" value="DIHYDROLIPOAMIDE ACETYL/SUCCINYL-TRANSFERASE-RELATED"/>
    <property type="match status" value="1"/>
</dbReference>
<evidence type="ECO:0000256" key="2">
    <source>
        <dbReference type="ARBA" id="ARBA00022823"/>
    </source>
</evidence>
<dbReference type="GO" id="GO:0005739">
    <property type="term" value="C:mitochondrion"/>
    <property type="evidence" value="ECO:0007669"/>
    <property type="project" value="TreeGrafter"/>
</dbReference>
<keyword evidence="2 4" id="KW-0450">Lipoyl</keyword>
<comment type="similarity">
    <text evidence="1 4">Belongs to the 2-oxoacid dehydrogenase family.</text>
</comment>
<evidence type="ECO:0000313" key="8">
    <source>
        <dbReference type="EMBL" id="JAS59371.1"/>
    </source>
</evidence>
<dbReference type="CDD" id="cd06849">
    <property type="entry name" value="lipoyl_domain"/>
    <property type="match status" value="3"/>
</dbReference>
<feature type="domain" description="Peripheral subunit-binding (PSBD)" evidence="7">
    <location>
        <begin position="361"/>
        <end position="398"/>
    </location>
</feature>
<dbReference type="GO" id="GO:0016746">
    <property type="term" value="F:acyltransferase activity"/>
    <property type="evidence" value="ECO:0007669"/>
    <property type="project" value="UniProtKB-KW"/>
</dbReference>
<feature type="non-terminal residue" evidence="8">
    <location>
        <position position="1"/>
    </location>
</feature>
<proteinExistence type="inferred from homology"/>
<dbReference type="InterPro" id="IPR003016">
    <property type="entry name" value="2-oxoA_DH_lipoyl-BS"/>
</dbReference>
<dbReference type="GO" id="GO:0006086">
    <property type="term" value="P:pyruvate decarboxylation to acetyl-CoA"/>
    <property type="evidence" value="ECO:0007669"/>
    <property type="project" value="InterPro"/>
</dbReference>
<dbReference type="SUPFAM" id="SSF52777">
    <property type="entry name" value="CoA-dependent acyltransferases"/>
    <property type="match status" value="1"/>
</dbReference>
<evidence type="ECO:0000259" key="7">
    <source>
        <dbReference type="PROSITE" id="PS51826"/>
    </source>
</evidence>
<protein>
    <recommendedName>
        <fullName evidence="4">Dihydrolipoamide acetyltransferase component of pyruvate dehydrogenase complex</fullName>
        <ecNumber evidence="4">2.3.1.-</ecNumber>
    </recommendedName>
</protein>
<dbReference type="GO" id="GO:0045254">
    <property type="term" value="C:pyruvate dehydrogenase complex"/>
    <property type="evidence" value="ECO:0007669"/>
    <property type="project" value="InterPro"/>
</dbReference>
<evidence type="ECO:0000256" key="3">
    <source>
        <dbReference type="ARBA" id="ARBA00022946"/>
    </source>
</evidence>
<dbReference type="Gene3D" id="4.10.320.10">
    <property type="entry name" value="E3-binding domain"/>
    <property type="match status" value="1"/>
</dbReference>
<dbReference type="SUPFAM" id="SSF47005">
    <property type="entry name" value="Peripheral subunit-binding domain of 2-oxo acid dehydrogenase complex"/>
    <property type="match status" value="1"/>
</dbReference>
<accession>A0A1B6GAB5</accession>